<protein>
    <submittedName>
        <fullName evidence="5">ABC transporter ATP-binding protein</fullName>
    </submittedName>
</protein>
<dbReference type="CDD" id="cd03219">
    <property type="entry name" value="ABC_Mj1267_LivG_branched"/>
    <property type="match status" value="1"/>
</dbReference>
<dbReference type="PANTHER" id="PTHR45772">
    <property type="entry name" value="CONSERVED COMPONENT OF ABC TRANSPORTER FOR NATURAL AMINO ACIDS-RELATED"/>
    <property type="match status" value="1"/>
</dbReference>
<evidence type="ECO:0000313" key="5">
    <source>
        <dbReference type="EMBL" id="NEA87925.1"/>
    </source>
</evidence>
<dbReference type="GO" id="GO:0005524">
    <property type="term" value="F:ATP binding"/>
    <property type="evidence" value="ECO:0007669"/>
    <property type="project" value="UniProtKB-KW"/>
</dbReference>
<evidence type="ECO:0000256" key="1">
    <source>
        <dbReference type="ARBA" id="ARBA00022448"/>
    </source>
</evidence>
<dbReference type="PANTHER" id="PTHR45772:SF3">
    <property type="entry name" value="ABC TRANSPORTER ATP-BINDING PROTEIN"/>
    <property type="match status" value="1"/>
</dbReference>
<keyword evidence="3 5" id="KW-0067">ATP-binding</keyword>
<proteinExistence type="predicted"/>
<reference evidence="5" key="1">
    <citation type="submission" date="2020-01" db="EMBL/GenBank/DDBJ databases">
        <title>Insect and environment-associated Actinomycetes.</title>
        <authorList>
            <person name="Currrie C."/>
            <person name="Chevrette M."/>
            <person name="Carlson C."/>
            <person name="Stubbendieck R."/>
            <person name="Wendt-Pienkowski E."/>
        </authorList>
    </citation>
    <scope>NUCLEOTIDE SEQUENCE</scope>
    <source>
        <strain evidence="5">SID14436</strain>
    </source>
</reference>
<dbReference type="InterPro" id="IPR051120">
    <property type="entry name" value="ABC_AA/LPS_Transport"/>
</dbReference>
<dbReference type="GO" id="GO:0005886">
    <property type="term" value="C:plasma membrane"/>
    <property type="evidence" value="ECO:0007669"/>
    <property type="project" value="TreeGrafter"/>
</dbReference>
<organism evidence="5">
    <name type="scientific">Streptomyces sp. SID14436</name>
    <dbReference type="NCBI Taxonomy" id="2706070"/>
    <lineage>
        <taxon>Bacteria</taxon>
        <taxon>Bacillati</taxon>
        <taxon>Actinomycetota</taxon>
        <taxon>Actinomycetes</taxon>
        <taxon>Kitasatosporales</taxon>
        <taxon>Streptomycetaceae</taxon>
        <taxon>Streptomyces</taxon>
    </lineage>
</organism>
<keyword evidence="2" id="KW-0547">Nucleotide-binding</keyword>
<evidence type="ECO:0000259" key="4">
    <source>
        <dbReference type="PROSITE" id="PS50893"/>
    </source>
</evidence>
<comment type="caution">
    <text evidence="5">The sequence shown here is derived from an EMBL/GenBank/DDBJ whole genome shotgun (WGS) entry which is preliminary data.</text>
</comment>
<accession>A0A6G3QX59</accession>
<feature type="domain" description="ABC transporter" evidence="4">
    <location>
        <begin position="5"/>
        <end position="244"/>
    </location>
</feature>
<name>A0A6G3QX59_9ACTN</name>
<dbReference type="PROSITE" id="PS50893">
    <property type="entry name" value="ABC_TRANSPORTER_2"/>
    <property type="match status" value="1"/>
</dbReference>
<dbReference type="InterPro" id="IPR017871">
    <property type="entry name" value="ABC_transporter-like_CS"/>
</dbReference>
<dbReference type="InterPro" id="IPR027417">
    <property type="entry name" value="P-loop_NTPase"/>
</dbReference>
<evidence type="ECO:0000256" key="3">
    <source>
        <dbReference type="ARBA" id="ARBA00022840"/>
    </source>
</evidence>
<gene>
    <name evidence="5" type="ORF">G3I53_18255</name>
</gene>
<dbReference type="InterPro" id="IPR003439">
    <property type="entry name" value="ABC_transporter-like_ATP-bd"/>
</dbReference>
<evidence type="ECO:0000256" key="2">
    <source>
        <dbReference type="ARBA" id="ARBA00022741"/>
    </source>
</evidence>
<dbReference type="GO" id="GO:0016887">
    <property type="term" value="F:ATP hydrolysis activity"/>
    <property type="evidence" value="ECO:0007669"/>
    <property type="project" value="InterPro"/>
</dbReference>
<dbReference type="SMART" id="SM00382">
    <property type="entry name" value="AAA"/>
    <property type="match status" value="1"/>
</dbReference>
<dbReference type="SUPFAM" id="SSF52540">
    <property type="entry name" value="P-loop containing nucleoside triphosphate hydrolases"/>
    <property type="match status" value="1"/>
</dbReference>
<dbReference type="EMBL" id="JAAGMD010000531">
    <property type="protein sequence ID" value="NEA87925.1"/>
    <property type="molecule type" value="Genomic_DNA"/>
</dbReference>
<dbReference type="Gene3D" id="3.40.50.300">
    <property type="entry name" value="P-loop containing nucleotide triphosphate hydrolases"/>
    <property type="match status" value="1"/>
</dbReference>
<dbReference type="Pfam" id="PF00005">
    <property type="entry name" value="ABC_tran"/>
    <property type="match status" value="1"/>
</dbReference>
<dbReference type="InterPro" id="IPR003593">
    <property type="entry name" value="AAA+_ATPase"/>
</dbReference>
<dbReference type="PROSITE" id="PS00211">
    <property type="entry name" value="ABC_TRANSPORTER_1"/>
    <property type="match status" value="1"/>
</dbReference>
<sequence>MAPVLQLEDLSWSVGGADIIREVSLAVEEGELLAVIGPNGAGKTSLFNLVSGLTRPTAGRIRLDGRDISSLAPHRRAGRGIGRTFQSSSVFATMTVAEHVELAARCAGIRRVTAADVAGVLARVRLAGRGPDLAAGLSHGDKRKLELAMLLAPTFAPGPDRVRLMLLDEPMAGVASEETGELTDLIRSLHREEGRTVLLVEHHMDVVLGLADRVAVMHHGGLLAAAPPDEVMANSTVQQAYLGDAL</sequence>
<keyword evidence="1" id="KW-0813">Transport</keyword>
<dbReference type="RefSeq" id="WP_164334422.1">
    <property type="nucleotide sequence ID" value="NZ_JAAGMD010000531.1"/>
</dbReference>
<dbReference type="AlphaFoldDB" id="A0A6G3QX59"/>